<reference evidence="1" key="1">
    <citation type="submission" date="2019-03" db="EMBL/GenBank/DDBJ databases">
        <title>Single cell metagenomics reveals metabolic interactions within the superorganism composed of flagellate Streblomastix strix and complex community of Bacteroidetes bacteria on its surface.</title>
        <authorList>
            <person name="Treitli S.C."/>
            <person name="Kolisko M."/>
            <person name="Husnik F."/>
            <person name="Keeling P."/>
            <person name="Hampl V."/>
        </authorList>
    </citation>
    <scope>NUCLEOTIDE SEQUENCE</scope>
    <source>
        <strain evidence="1">STM</strain>
    </source>
</reference>
<dbReference type="AlphaFoldDB" id="A0A5J4R0R7"/>
<organism evidence="1">
    <name type="scientific">termite gut metagenome</name>
    <dbReference type="NCBI Taxonomy" id="433724"/>
    <lineage>
        <taxon>unclassified sequences</taxon>
        <taxon>metagenomes</taxon>
        <taxon>organismal metagenomes</taxon>
    </lineage>
</organism>
<comment type="caution">
    <text evidence="1">The sequence shown here is derived from an EMBL/GenBank/DDBJ whole genome shotgun (WGS) entry which is preliminary data.</text>
</comment>
<sequence length="107" mass="12681">MLPYGATLISDEERQYLTQRKQLEKWEELFKGDNLPEETLAIKKKELYAKYDNAFRDAKAVCSLVEDKAFEYYCKNIPNYYTTVKLRFQSLLKEIKAIEKEINDLNA</sequence>
<accession>A0A5J4R0R7</accession>
<evidence type="ECO:0000313" key="1">
    <source>
        <dbReference type="EMBL" id="KAA6327155.1"/>
    </source>
</evidence>
<dbReference type="EMBL" id="SNRY01002039">
    <property type="protein sequence ID" value="KAA6327155.1"/>
    <property type="molecule type" value="Genomic_DNA"/>
</dbReference>
<proteinExistence type="predicted"/>
<protein>
    <submittedName>
        <fullName evidence="1">Uncharacterized protein</fullName>
    </submittedName>
</protein>
<gene>
    <name evidence="1" type="ORF">EZS27_023830</name>
</gene>
<name>A0A5J4R0R7_9ZZZZ</name>